<reference evidence="1" key="3">
    <citation type="submission" date="2025-09" db="UniProtKB">
        <authorList>
            <consortium name="Ensembl"/>
        </authorList>
    </citation>
    <scope>IDENTIFICATION</scope>
</reference>
<dbReference type="Proteomes" id="UP000008225">
    <property type="component" value="Chromosome 16"/>
</dbReference>
<name>A0A8I4A1B0_CALJA</name>
<dbReference type="PANTHER" id="PTHR20843">
    <property type="entry name" value="STERILE ALPHA MOTIF DOMAIN CONTAINING PROTEIN 10"/>
    <property type="match status" value="1"/>
</dbReference>
<evidence type="ECO:0000313" key="1">
    <source>
        <dbReference type="Ensembl" id="ENSCJAP00000082869.1"/>
    </source>
</evidence>
<reference evidence="1" key="2">
    <citation type="submission" date="2025-08" db="UniProtKB">
        <authorList>
            <consortium name="Ensembl"/>
        </authorList>
    </citation>
    <scope>IDENTIFICATION</scope>
</reference>
<protein>
    <submittedName>
        <fullName evidence="1">Uncharacterized protein</fullName>
    </submittedName>
</protein>
<dbReference type="GO" id="GO:0009898">
    <property type="term" value="C:cytoplasmic side of plasma membrane"/>
    <property type="evidence" value="ECO:0007669"/>
    <property type="project" value="TreeGrafter"/>
</dbReference>
<sequence>HSRSLSRNPTSQKISYPAKLSFIRLKIKGWKLEEQAIKNGNFPKLWHQEGEVQREVGEKSLIKPSDVKLKKVVAILKIEDICTYVKKHEPHETPIYNKAFKRRDMVGGKVICRTTKQAEGMIISQKDRKQATLKQVVWLKIGKEIKNLQLKNQPYKEASP</sequence>
<dbReference type="GO" id="GO:0007169">
    <property type="term" value="P:cell surface receptor protein tyrosine kinase signaling pathway"/>
    <property type="evidence" value="ECO:0007669"/>
    <property type="project" value="TreeGrafter"/>
</dbReference>
<accession>A0A8I4A1B0</accession>
<dbReference type="PANTHER" id="PTHR20843:SF2">
    <property type="entry name" value="STERILE ALPHA MOTIF DOMAIN-CONTAINING PROTEIN 12"/>
    <property type="match status" value="1"/>
</dbReference>
<dbReference type="InterPro" id="IPR052268">
    <property type="entry name" value="SAM_domain-containing_protein"/>
</dbReference>
<dbReference type="AlphaFoldDB" id="A0A8I4A1B0"/>
<evidence type="ECO:0000313" key="2">
    <source>
        <dbReference type="Proteomes" id="UP000008225"/>
    </source>
</evidence>
<organism evidence="1 2">
    <name type="scientific">Callithrix jacchus</name>
    <name type="common">White-tufted-ear marmoset</name>
    <name type="synonym">Simia Jacchus</name>
    <dbReference type="NCBI Taxonomy" id="9483"/>
    <lineage>
        <taxon>Eukaryota</taxon>
        <taxon>Metazoa</taxon>
        <taxon>Chordata</taxon>
        <taxon>Craniata</taxon>
        <taxon>Vertebrata</taxon>
        <taxon>Euteleostomi</taxon>
        <taxon>Mammalia</taxon>
        <taxon>Eutheria</taxon>
        <taxon>Euarchontoglires</taxon>
        <taxon>Primates</taxon>
        <taxon>Haplorrhini</taxon>
        <taxon>Platyrrhini</taxon>
        <taxon>Cebidae</taxon>
        <taxon>Callitrichinae</taxon>
        <taxon>Callithrix</taxon>
        <taxon>Callithrix</taxon>
    </lineage>
</organism>
<dbReference type="Ensembl" id="ENSCJAT00000127394.1">
    <property type="protein sequence ID" value="ENSCJAP00000082869.1"/>
    <property type="gene ID" value="ENSCJAG00000071342.1"/>
</dbReference>
<keyword evidence="2" id="KW-1185">Reference proteome</keyword>
<proteinExistence type="predicted"/>
<reference evidence="1 2" key="1">
    <citation type="submission" date="2009-03" db="EMBL/GenBank/DDBJ databases">
        <authorList>
            <person name="Warren W."/>
            <person name="Ye L."/>
            <person name="Minx P."/>
            <person name="Worley K."/>
            <person name="Gibbs R."/>
            <person name="Wilson R.K."/>
        </authorList>
    </citation>
    <scope>NUCLEOTIDE SEQUENCE [LARGE SCALE GENOMIC DNA]</scope>
</reference>